<evidence type="ECO:0000256" key="1">
    <source>
        <dbReference type="ARBA" id="ARBA00001528"/>
    </source>
</evidence>
<dbReference type="InterPro" id="IPR015421">
    <property type="entry name" value="PyrdxlP-dep_Trfase_major"/>
</dbReference>
<evidence type="ECO:0000313" key="5">
    <source>
        <dbReference type="EMBL" id="KAI5393952.1"/>
    </source>
</evidence>
<dbReference type="InterPro" id="IPR015424">
    <property type="entry name" value="PyrdxlP-dep_Trfase"/>
</dbReference>
<keyword evidence="3" id="KW-0663">Pyridoxal phosphate</keyword>
<reference evidence="5 6" key="1">
    <citation type="journal article" date="2022" name="Nat. Genet.">
        <title>Improved pea reference genome and pan-genome highlight genomic features and evolutionary characteristics.</title>
        <authorList>
            <person name="Yang T."/>
            <person name="Liu R."/>
            <person name="Luo Y."/>
            <person name="Hu S."/>
            <person name="Wang D."/>
            <person name="Wang C."/>
            <person name="Pandey M.K."/>
            <person name="Ge S."/>
            <person name="Xu Q."/>
            <person name="Li N."/>
            <person name="Li G."/>
            <person name="Huang Y."/>
            <person name="Saxena R.K."/>
            <person name="Ji Y."/>
            <person name="Li M."/>
            <person name="Yan X."/>
            <person name="He Y."/>
            <person name="Liu Y."/>
            <person name="Wang X."/>
            <person name="Xiang C."/>
            <person name="Varshney R.K."/>
            <person name="Ding H."/>
            <person name="Gao S."/>
            <person name="Zong X."/>
        </authorList>
    </citation>
    <scope>NUCLEOTIDE SEQUENCE [LARGE SCALE GENOMIC DNA]</scope>
    <source>
        <strain evidence="5 6">cv. Zhongwan 6</strain>
    </source>
</reference>
<protein>
    <recommendedName>
        <fullName evidence="4">Serine hydroxymethyltransferase-like domain-containing protein</fullName>
    </recommendedName>
</protein>
<dbReference type="Gramene" id="Psat6g032160.1">
    <property type="protein sequence ID" value="Psat6g032160.1.cds"/>
    <property type="gene ID" value="Psat6g032160"/>
</dbReference>
<evidence type="ECO:0000256" key="3">
    <source>
        <dbReference type="ARBA" id="ARBA00022898"/>
    </source>
</evidence>
<evidence type="ECO:0000259" key="4">
    <source>
        <dbReference type="Pfam" id="PF00464"/>
    </source>
</evidence>
<dbReference type="GO" id="GO:0030170">
    <property type="term" value="F:pyridoxal phosphate binding"/>
    <property type="evidence" value="ECO:0007669"/>
    <property type="project" value="TreeGrafter"/>
</dbReference>
<gene>
    <name evidence="5" type="ORF">KIW84_060879</name>
</gene>
<proteinExistence type="predicted"/>
<feature type="domain" description="Serine hydroxymethyltransferase-like" evidence="4">
    <location>
        <begin position="2"/>
        <end position="47"/>
    </location>
</feature>
<dbReference type="AlphaFoldDB" id="A0A9D5A1J4"/>
<organism evidence="5 6">
    <name type="scientific">Pisum sativum</name>
    <name type="common">Garden pea</name>
    <name type="synonym">Lathyrus oleraceus</name>
    <dbReference type="NCBI Taxonomy" id="3888"/>
    <lineage>
        <taxon>Eukaryota</taxon>
        <taxon>Viridiplantae</taxon>
        <taxon>Streptophyta</taxon>
        <taxon>Embryophyta</taxon>
        <taxon>Tracheophyta</taxon>
        <taxon>Spermatophyta</taxon>
        <taxon>Magnoliopsida</taxon>
        <taxon>eudicotyledons</taxon>
        <taxon>Gunneridae</taxon>
        <taxon>Pentapetalae</taxon>
        <taxon>rosids</taxon>
        <taxon>fabids</taxon>
        <taxon>Fabales</taxon>
        <taxon>Fabaceae</taxon>
        <taxon>Papilionoideae</taxon>
        <taxon>50 kb inversion clade</taxon>
        <taxon>NPAAA clade</taxon>
        <taxon>Hologalegina</taxon>
        <taxon>IRL clade</taxon>
        <taxon>Fabeae</taxon>
        <taxon>Lathyrus</taxon>
    </lineage>
</organism>
<dbReference type="Pfam" id="PF00464">
    <property type="entry name" value="SHMT"/>
    <property type="match status" value="2"/>
</dbReference>
<feature type="domain" description="Serine hydroxymethyltransferase-like" evidence="4">
    <location>
        <begin position="67"/>
        <end position="119"/>
    </location>
</feature>
<dbReference type="InterPro" id="IPR039429">
    <property type="entry name" value="SHMT-like_dom"/>
</dbReference>
<evidence type="ECO:0000313" key="6">
    <source>
        <dbReference type="Proteomes" id="UP001058974"/>
    </source>
</evidence>
<dbReference type="GO" id="GO:0004372">
    <property type="term" value="F:glycine hydroxymethyltransferase activity"/>
    <property type="evidence" value="ECO:0007669"/>
    <property type="project" value="UniProtKB-EC"/>
</dbReference>
<dbReference type="Gene3D" id="3.90.1150.10">
    <property type="entry name" value="Aspartate Aminotransferase, domain 1"/>
    <property type="match status" value="1"/>
</dbReference>
<dbReference type="GO" id="GO:0005739">
    <property type="term" value="C:mitochondrion"/>
    <property type="evidence" value="ECO:0007669"/>
    <property type="project" value="TreeGrafter"/>
</dbReference>
<dbReference type="InterPro" id="IPR049943">
    <property type="entry name" value="Ser_HO-MeTrfase-like"/>
</dbReference>
<dbReference type="Gramene" id="Psat06G0087900-T1">
    <property type="protein sequence ID" value="KAI5393952.1"/>
    <property type="gene ID" value="KIW84_060879"/>
</dbReference>
<dbReference type="InterPro" id="IPR015422">
    <property type="entry name" value="PyrdxlP-dep_Trfase_small"/>
</dbReference>
<accession>A0A9D5A1J4</accession>
<dbReference type="EMBL" id="JAMSHJ010000006">
    <property type="protein sequence ID" value="KAI5393952.1"/>
    <property type="molecule type" value="Genomic_DNA"/>
</dbReference>
<dbReference type="SUPFAM" id="SSF53383">
    <property type="entry name" value="PLP-dependent transferases"/>
    <property type="match status" value="1"/>
</dbReference>
<dbReference type="GO" id="GO:0019264">
    <property type="term" value="P:glycine biosynthetic process from serine"/>
    <property type="evidence" value="ECO:0007669"/>
    <property type="project" value="TreeGrafter"/>
</dbReference>
<sequence>MDMAHISGLVAASVLADPFEFRDIVTTTTHKYLRGPRGGMIFFKKKILCMTLILRLPSTMLFFPVYRVVANCRALANRLVECGYKSVSGGSDNHPVLVDLRPSGIDGARAGARQREVTIIGIGERAGNASLEEVVMALKYGGHIFSNLHTRINTKHNHLSHHMKLLPAKLKSRKITASASNSVGSRYNRFWNGTR</sequence>
<dbReference type="SUPFAM" id="SSF51569">
    <property type="entry name" value="Aldolase"/>
    <property type="match status" value="1"/>
</dbReference>
<dbReference type="Gene3D" id="3.40.640.10">
    <property type="entry name" value="Type I PLP-dependent aspartate aminotransferase-like (Major domain)"/>
    <property type="match status" value="1"/>
</dbReference>
<dbReference type="Proteomes" id="UP001058974">
    <property type="component" value="Chromosome 6"/>
</dbReference>
<comment type="catalytic activity">
    <reaction evidence="1">
        <text>(6R)-5,10-methylene-5,6,7,8-tetrahydrofolate + glycine + H2O = (6S)-5,6,7,8-tetrahydrofolate + L-serine</text>
        <dbReference type="Rhea" id="RHEA:15481"/>
        <dbReference type="ChEBI" id="CHEBI:15377"/>
        <dbReference type="ChEBI" id="CHEBI:15636"/>
        <dbReference type="ChEBI" id="CHEBI:33384"/>
        <dbReference type="ChEBI" id="CHEBI:57305"/>
        <dbReference type="ChEBI" id="CHEBI:57453"/>
        <dbReference type="EC" id="2.1.2.1"/>
    </reaction>
</comment>
<dbReference type="PANTHER" id="PTHR11680:SF63">
    <property type="entry name" value="SERINE HYDROXYMETHYLTRANSFERASE 3, CHLOROPLASTIC"/>
    <property type="match status" value="1"/>
</dbReference>
<comment type="cofactor">
    <cofactor evidence="2">
        <name>pyridoxal 5'-phosphate</name>
        <dbReference type="ChEBI" id="CHEBI:597326"/>
    </cofactor>
</comment>
<comment type="caution">
    <text evidence="5">The sequence shown here is derived from an EMBL/GenBank/DDBJ whole genome shotgun (WGS) entry which is preliminary data.</text>
</comment>
<keyword evidence="6" id="KW-1185">Reference proteome</keyword>
<name>A0A9D5A1J4_PEA</name>
<dbReference type="PANTHER" id="PTHR11680">
    <property type="entry name" value="SERINE HYDROXYMETHYLTRANSFERASE"/>
    <property type="match status" value="1"/>
</dbReference>
<evidence type="ECO:0000256" key="2">
    <source>
        <dbReference type="ARBA" id="ARBA00001933"/>
    </source>
</evidence>
<dbReference type="GO" id="GO:0046653">
    <property type="term" value="P:tetrahydrofolate metabolic process"/>
    <property type="evidence" value="ECO:0007669"/>
    <property type="project" value="TreeGrafter"/>
</dbReference>